<dbReference type="RefSeq" id="WP_037502640.1">
    <property type="nucleotide sequence ID" value="NZ_JJMU01000065.1"/>
</dbReference>
<reference evidence="2 3" key="2">
    <citation type="journal article" date="2015" name="PLoS ONE">
        <title>Whole-Genome Optical Mapping and Finished Genome Sequence of Sphingobacterium deserti sp. nov., a New Species Isolated from the Western Desert of China.</title>
        <authorList>
            <person name="Teng C."/>
            <person name="Zhou Z."/>
            <person name="Molnar I."/>
            <person name="Li X."/>
            <person name="Tang R."/>
            <person name="Chen M."/>
            <person name="Wang L."/>
            <person name="Su S."/>
            <person name="Zhang W."/>
            <person name="Lin M."/>
        </authorList>
    </citation>
    <scope>NUCLEOTIDE SEQUENCE [LARGE SCALE GENOMIC DNA]</scope>
    <source>
        <strain evidence="3">ACCC05744</strain>
    </source>
</reference>
<dbReference type="AlphaFoldDB" id="A0A0B8T1Z4"/>
<evidence type="ECO:0000313" key="2">
    <source>
        <dbReference type="EMBL" id="KGE12763.1"/>
    </source>
</evidence>
<proteinExistence type="predicted"/>
<dbReference type="Proteomes" id="UP000031802">
    <property type="component" value="Unassembled WGS sequence"/>
</dbReference>
<feature type="chain" id="PRO_5002124379" description="Outer membrane protein beta-barrel domain-containing protein" evidence="1">
    <location>
        <begin position="20"/>
        <end position="230"/>
    </location>
</feature>
<dbReference type="STRING" id="1229276.DI53_3502"/>
<keyword evidence="1" id="KW-0732">Signal</keyword>
<dbReference type="OrthoDB" id="704450at2"/>
<sequence>MKKILLMLMSCLFLQAANAQDFKPYYSNNFNFGLSYTNGQAEGRGFVSNDNSIDYVGLQFNYIGLFHLSPKFAVGAGTGIRHVLEVDADWDDWHYDDDVDFLRNYISIPLYAHASYRFIDKRVSPFLSASLGYNFRVGGYESSHRSSRTTDWSSSLYSFEEESRLSSGLLANAQAGVSIRVGSRFDIMTGPYFEYRKSALTSVVQDGSSSTSFETDLNLFEFGVKVGFAF</sequence>
<dbReference type="PATRIC" id="fig|1229276.3.peg.3616"/>
<evidence type="ECO:0000313" key="3">
    <source>
        <dbReference type="Proteomes" id="UP000031802"/>
    </source>
</evidence>
<accession>A0A0B8T1Z4</accession>
<dbReference type="EMBL" id="JJMU01000065">
    <property type="protein sequence ID" value="KGE12763.1"/>
    <property type="molecule type" value="Genomic_DNA"/>
</dbReference>
<gene>
    <name evidence="2" type="ORF">DI53_3502</name>
</gene>
<name>A0A0B8T1Z4_9SPHI</name>
<organism evidence="2 3">
    <name type="scientific">Sphingobacterium deserti</name>
    <dbReference type="NCBI Taxonomy" id="1229276"/>
    <lineage>
        <taxon>Bacteria</taxon>
        <taxon>Pseudomonadati</taxon>
        <taxon>Bacteroidota</taxon>
        <taxon>Sphingobacteriia</taxon>
        <taxon>Sphingobacteriales</taxon>
        <taxon>Sphingobacteriaceae</taxon>
        <taxon>Sphingobacterium</taxon>
    </lineage>
</organism>
<comment type="caution">
    <text evidence="2">The sequence shown here is derived from an EMBL/GenBank/DDBJ whole genome shotgun (WGS) entry which is preliminary data.</text>
</comment>
<reference evidence="3" key="1">
    <citation type="submission" date="2014-04" db="EMBL/GenBank/DDBJ databases">
        <title>Whole-Genome optical mapping and complete genome sequence of Sphingobacterium deserti sp. nov., a new spaces isolated from desert in the west of China.</title>
        <authorList>
            <person name="Teng C."/>
            <person name="Zhou Z."/>
            <person name="Li X."/>
            <person name="Chen M."/>
            <person name="Lin M."/>
            <person name="Wang L."/>
            <person name="Su S."/>
            <person name="Zhang C."/>
            <person name="Zhang W."/>
        </authorList>
    </citation>
    <scope>NUCLEOTIDE SEQUENCE [LARGE SCALE GENOMIC DNA]</scope>
    <source>
        <strain evidence="3">ACCC05744</strain>
    </source>
</reference>
<protein>
    <recommendedName>
        <fullName evidence="4">Outer membrane protein beta-barrel domain-containing protein</fullName>
    </recommendedName>
</protein>
<dbReference type="Gene3D" id="2.40.160.20">
    <property type="match status" value="1"/>
</dbReference>
<evidence type="ECO:0000256" key="1">
    <source>
        <dbReference type="SAM" id="SignalP"/>
    </source>
</evidence>
<evidence type="ECO:0008006" key="4">
    <source>
        <dbReference type="Google" id="ProtNLM"/>
    </source>
</evidence>
<feature type="signal peptide" evidence="1">
    <location>
        <begin position="1"/>
        <end position="19"/>
    </location>
</feature>
<keyword evidence="3" id="KW-1185">Reference proteome</keyword>